<evidence type="ECO:0000313" key="10">
    <source>
        <dbReference type="EMBL" id="VAW45740.1"/>
    </source>
</evidence>
<feature type="transmembrane region" description="Helical" evidence="6">
    <location>
        <begin position="37"/>
        <end position="56"/>
    </location>
</feature>
<dbReference type="InterPro" id="IPR052159">
    <property type="entry name" value="Competence_DNA_uptake"/>
</dbReference>
<feature type="transmembrane region" description="Helical" evidence="6">
    <location>
        <begin position="436"/>
        <end position="455"/>
    </location>
</feature>
<gene>
    <name evidence="10" type="ORF">MNBD_GAMMA02-785</name>
</gene>
<keyword evidence="2" id="KW-1003">Cell membrane</keyword>
<feature type="transmembrane region" description="Helical" evidence="6">
    <location>
        <begin position="375"/>
        <end position="394"/>
    </location>
</feature>
<evidence type="ECO:0000256" key="1">
    <source>
        <dbReference type="ARBA" id="ARBA00004651"/>
    </source>
</evidence>
<dbReference type="Pfam" id="PF13567">
    <property type="entry name" value="DUF4131"/>
    <property type="match status" value="1"/>
</dbReference>
<dbReference type="EMBL" id="UOFA01000224">
    <property type="protein sequence ID" value="VAW45740.1"/>
    <property type="molecule type" value="Genomic_DNA"/>
</dbReference>
<dbReference type="NCBIfam" id="TIGR00361">
    <property type="entry name" value="ComEC_Rec2"/>
    <property type="match status" value="1"/>
</dbReference>
<evidence type="ECO:0000259" key="9">
    <source>
        <dbReference type="Pfam" id="PF13567"/>
    </source>
</evidence>
<dbReference type="Pfam" id="PF00753">
    <property type="entry name" value="Lactamase_B"/>
    <property type="match status" value="1"/>
</dbReference>
<feature type="transmembrane region" description="Helical" evidence="6">
    <location>
        <begin position="62"/>
        <end position="80"/>
    </location>
</feature>
<feature type="domain" description="ComEC/Rec2-related protein" evidence="8">
    <location>
        <begin position="220"/>
        <end position="486"/>
    </location>
</feature>
<dbReference type="InterPro" id="IPR004797">
    <property type="entry name" value="Competence_ComEC/Rec2"/>
</dbReference>
<feature type="transmembrane region" description="Helical" evidence="6">
    <location>
        <begin position="12"/>
        <end position="30"/>
    </location>
</feature>
<evidence type="ECO:0000259" key="7">
    <source>
        <dbReference type="Pfam" id="PF00753"/>
    </source>
</evidence>
<dbReference type="InterPro" id="IPR001279">
    <property type="entry name" value="Metallo-B-lactamas"/>
</dbReference>
<dbReference type="GO" id="GO:0030420">
    <property type="term" value="P:establishment of competence for transformation"/>
    <property type="evidence" value="ECO:0007669"/>
    <property type="project" value="InterPro"/>
</dbReference>
<comment type="subcellular location">
    <subcellularLocation>
        <location evidence="1">Cell membrane</location>
        <topology evidence="1">Multi-pass membrane protein</topology>
    </subcellularLocation>
</comment>
<keyword evidence="5 6" id="KW-0472">Membrane</keyword>
<dbReference type="PANTHER" id="PTHR30619:SF1">
    <property type="entry name" value="RECOMBINATION PROTEIN 2"/>
    <property type="match status" value="1"/>
</dbReference>
<dbReference type="SUPFAM" id="SSF81665">
    <property type="entry name" value="Calcium ATPase, transmembrane domain M"/>
    <property type="match status" value="1"/>
</dbReference>
<dbReference type="PANTHER" id="PTHR30619">
    <property type="entry name" value="DNA INTERNALIZATION/COMPETENCE PROTEIN COMEC/REC2"/>
    <property type="match status" value="1"/>
</dbReference>
<dbReference type="InterPro" id="IPR036866">
    <property type="entry name" value="RibonucZ/Hydroxyglut_hydro"/>
</dbReference>
<keyword evidence="3 6" id="KW-0812">Transmembrane</keyword>
<feature type="transmembrane region" description="Helical" evidence="6">
    <location>
        <begin position="347"/>
        <end position="363"/>
    </location>
</feature>
<feature type="transmembrane region" description="Helical" evidence="6">
    <location>
        <begin position="322"/>
        <end position="341"/>
    </location>
</feature>
<dbReference type="InterPro" id="IPR035681">
    <property type="entry name" value="ComA-like_MBL"/>
</dbReference>
<reference evidence="10" key="1">
    <citation type="submission" date="2018-06" db="EMBL/GenBank/DDBJ databases">
        <authorList>
            <person name="Zhirakovskaya E."/>
        </authorList>
    </citation>
    <scope>NUCLEOTIDE SEQUENCE</scope>
</reference>
<feature type="transmembrane region" description="Helical" evidence="6">
    <location>
        <begin position="279"/>
        <end position="301"/>
    </location>
</feature>
<evidence type="ECO:0000256" key="3">
    <source>
        <dbReference type="ARBA" id="ARBA00022692"/>
    </source>
</evidence>
<dbReference type="SUPFAM" id="SSF56281">
    <property type="entry name" value="Metallo-hydrolase/oxidoreductase"/>
    <property type="match status" value="1"/>
</dbReference>
<feature type="domain" description="DUF4131" evidence="9">
    <location>
        <begin position="39"/>
        <end position="177"/>
    </location>
</feature>
<dbReference type="Pfam" id="PF03772">
    <property type="entry name" value="Competence"/>
    <property type="match status" value="1"/>
</dbReference>
<accession>A0A3B0VZM7</accession>
<dbReference type="AlphaFoldDB" id="A0A3B0VZM7"/>
<feature type="transmembrane region" description="Helical" evidence="6">
    <location>
        <begin position="467"/>
        <end position="485"/>
    </location>
</feature>
<evidence type="ECO:0000256" key="4">
    <source>
        <dbReference type="ARBA" id="ARBA00022989"/>
    </source>
</evidence>
<evidence type="ECO:0000256" key="6">
    <source>
        <dbReference type="SAM" id="Phobius"/>
    </source>
</evidence>
<feature type="transmembrane region" description="Helical" evidence="6">
    <location>
        <begin position="241"/>
        <end position="267"/>
    </location>
</feature>
<sequence>MQLSWTDGLITALKPLHVILMLAGAAQILWLPAVNMLGLFGLAIILLLLIAVGFKYKLSTPAAFFTCGLLYALLFCQYQLNQQLKQPAKVNLSIKIDSLPKYSTNKVSFIAQDTADNKHYLLSLYVQEGQSVPQLPLNQLYQVEVNLKPPHGSANGVGFDREKWLFRHGIDGIGNIKNLQNTGITHQSITSSINQWRTSLSDLINQHFEQPRVNALIHALSIGVKSHFDQRDMKTFQNTGTAHLIAISGLHIGMVALLGWLLGSLVFRLWAKQSLPKPVLQVIIGLVFALFYACLAGLAVSTQRAVIMLLVLGCYKLLRRPAYAWDVWSTSLLLVLIIDPLNVLDSGFWLSFTAVAVLILAFNGQNTRGHKIFSFIKMQFTLLIGMLPLSLVVFSRLNLIAPVVNLLMIPLMTFLLIPALLLLLILGSVFNQFPNFLVTLIEWISQLFIQILDWFNQFSSLALNTSINFWWQYVLLILGALWLIVPLTIPQRYWGFLLIFLGMYVPATGPPNGHFKTHFLDVGQGLSVVVETQNHHLIYDVGAAFDSGFNMADAVLLPFLQQQQINRIDALVLSHQDNDHSGAAKQLIKQVNIDTLWGTETSHQACLAGHSWLWDGVKFSFLSPNNLTPYLKNNSSCVLKIEAVNTSLLLTGDIEEPVEYRLQQIQPELINADVMLVPHHGSKTSSSTDFIAAVNPSLAINSSGQYNPYNHPATEIVARYKHHKIKIIDTQQSGLISLNTYPKLQIKQFRATHPRIWRTKKPE</sequence>
<dbReference type="GO" id="GO:0005886">
    <property type="term" value="C:plasma membrane"/>
    <property type="evidence" value="ECO:0007669"/>
    <property type="project" value="UniProtKB-SubCell"/>
</dbReference>
<feature type="transmembrane region" description="Helical" evidence="6">
    <location>
        <begin position="406"/>
        <end position="429"/>
    </location>
</feature>
<proteinExistence type="predicted"/>
<evidence type="ECO:0000259" key="8">
    <source>
        <dbReference type="Pfam" id="PF03772"/>
    </source>
</evidence>
<dbReference type="InterPro" id="IPR023298">
    <property type="entry name" value="ATPase_P-typ_TM_dom_sf"/>
</dbReference>
<organism evidence="10">
    <name type="scientific">hydrothermal vent metagenome</name>
    <dbReference type="NCBI Taxonomy" id="652676"/>
    <lineage>
        <taxon>unclassified sequences</taxon>
        <taxon>metagenomes</taxon>
        <taxon>ecological metagenomes</taxon>
    </lineage>
</organism>
<feature type="domain" description="Metallo-beta-lactamase" evidence="7">
    <location>
        <begin position="521"/>
        <end position="696"/>
    </location>
</feature>
<keyword evidence="4 6" id="KW-1133">Transmembrane helix</keyword>
<dbReference type="InterPro" id="IPR004477">
    <property type="entry name" value="ComEC_N"/>
</dbReference>
<protein>
    <submittedName>
        <fullName evidence="10">DNA internalization-related competence protein ComEC/Rec2</fullName>
    </submittedName>
</protein>
<evidence type="ECO:0000256" key="2">
    <source>
        <dbReference type="ARBA" id="ARBA00022475"/>
    </source>
</evidence>
<evidence type="ECO:0000256" key="5">
    <source>
        <dbReference type="ARBA" id="ARBA00023136"/>
    </source>
</evidence>
<dbReference type="CDD" id="cd07731">
    <property type="entry name" value="ComA-like_MBL-fold"/>
    <property type="match status" value="1"/>
</dbReference>
<dbReference type="InterPro" id="IPR025405">
    <property type="entry name" value="DUF4131"/>
</dbReference>
<feature type="transmembrane region" description="Helical" evidence="6">
    <location>
        <begin position="492"/>
        <end position="509"/>
    </location>
</feature>
<name>A0A3B0VZM7_9ZZZZ</name>
<dbReference type="Gene3D" id="3.60.15.10">
    <property type="entry name" value="Ribonuclease Z/Hydroxyacylglutathione hydrolase-like"/>
    <property type="match status" value="1"/>
</dbReference>
<dbReference type="NCBIfam" id="TIGR00360">
    <property type="entry name" value="ComEC_N-term"/>
    <property type="match status" value="1"/>
</dbReference>